<keyword evidence="6" id="KW-0965">Cell junction</keyword>
<dbReference type="EMBL" id="JACASE010000013">
    <property type="protein sequence ID" value="KAF6419619.1"/>
    <property type="molecule type" value="Genomic_DNA"/>
</dbReference>
<feature type="region of interest" description="Disordered" evidence="9">
    <location>
        <begin position="531"/>
        <end position="554"/>
    </location>
</feature>
<dbReference type="Gene3D" id="3.30.505.10">
    <property type="entry name" value="SH2 domain"/>
    <property type="match status" value="1"/>
</dbReference>
<feature type="compositionally biased region" description="Low complexity" evidence="9">
    <location>
        <begin position="225"/>
        <end position="246"/>
    </location>
</feature>
<dbReference type="SMART" id="SM00462">
    <property type="entry name" value="PTB"/>
    <property type="match status" value="1"/>
</dbReference>
<dbReference type="PROSITE" id="PS50001">
    <property type="entry name" value="SH2"/>
    <property type="match status" value="1"/>
</dbReference>
<dbReference type="Pfam" id="PF08416">
    <property type="entry name" value="PTB"/>
    <property type="match status" value="1"/>
</dbReference>
<evidence type="ECO:0000313" key="11">
    <source>
        <dbReference type="EMBL" id="KAF6419619.1"/>
    </source>
</evidence>
<dbReference type="GO" id="GO:0004721">
    <property type="term" value="F:phosphoprotein phosphatase activity"/>
    <property type="evidence" value="ECO:0007669"/>
    <property type="project" value="UniProtKB-KW"/>
</dbReference>
<evidence type="ECO:0000256" key="5">
    <source>
        <dbReference type="ARBA" id="ARBA00022912"/>
    </source>
</evidence>
<dbReference type="GO" id="GO:0005925">
    <property type="term" value="C:focal adhesion"/>
    <property type="evidence" value="ECO:0007669"/>
    <property type="project" value="UniProtKB-SubCell"/>
</dbReference>
<evidence type="ECO:0000256" key="9">
    <source>
        <dbReference type="SAM" id="MobiDB-lite"/>
    </source>
</evidence>
<evidence type="ECO:0000256" key="4">
    <source>
        <dbReference type="ARBA" id="ARBA00022801"/>
    </source>
</evidence>
<feature type="compositionally biased region" description="Basic and acidic residues" evidence="9">
    <location>
        <begin position="214"/>
        <end position="224"/>
    </location>
</feature>
<feature type="region of interest" description="Disordered" evidence="9">
    <location>
        <begin position="585"/>
        <end position="615"/>
    </location>
</feature>
<dbReference type="SUPFAM" id="SSF55550">
    <property type="entry name" value="SH2 domain"/>
    <property type="match status" value="1"/>
</dbReference>
<dbReference type="InterPro" id="IPR051484">
    <property type="entry name" value="Tensin_PTEN_phosphatase"/>
</dbReference>
<comment type="caution">
    <text evidence="11">The sequence shown here is derived from an EMBL/GenBank/DDBJ whole genome shotgun (WGS) entry which is preliminary data.</text>
</comment>
<protein>
    <submittedName>
        <fullName evidence="11">Tensin 3</fullName>
    </submittedName>
</protein>
<gene>
    <name evidence="11" type="ORF">HJG63_019682</name>
</gene>
<comment type="subcellular location">
    <subcellularLocation>
        <location evidence="1">Cell junction</location>
        <location evidence="1">Focal adhesion</location>
    </subcellularLocation>
</comment>
<dbReference type="InterPro" id="IPR006020">
    <property type="entry name" value="PTB/PI_dom"/>
</dbReference>
<evidence type="ECO:0000256" key="6">
    <source>
        <dbReference type="ARBA" id="ARBA00022949"/>
    </source>
</evidence>
<dbReference type="PANTHER" id="PTHR45734">
    <property type="entry name" value="TENSIN"/>
    <property type="match status" value="1"/>
</dbReference>
<evidence type="ECO:0000256" key="7">
    <source>
        <dbReference type="ARBA" id="ARBA00022999"/>
    </source>
</evidence>
<dbReference type="SUPFAM" id="SSF50729">
    <property type="entry name" value="PH domain-like"/>
    <property type="match status" value="1"/>
</dbReference>
<keyword evidence="5" id="KW-0904">Protein phosphatase</keyword>
<dbReference type="SMART" id="SM00252">
    <property type="entry name" value="SH2"/>
    <property type="match status" value="1"/>
</dbReference>
<organism evidence="11 12">
    <name type="scientific">Rousettus aegyptiacus</name>
    <name type="common">Egyptian fruit bat</name>
    <name type="synonym">Pteropus aegyptiacus</name>
    <dbReference type="NCBI Taxonomy" id="9407"/>
    <lineage>
        <taxon>Eukaryota</taxon>
        <taxon>Metazoa</taxon>
        <taxon>Chordata</taxon>
        <taxon>Craniata</taxon>
        <taxon>Vertebrata</taxon>
        <taxon>Euteleostomi</taxon>
        <taxon>Mammalia</taxon>
        <taxon>Eutheria</taxon>
        <taxon>Laurasiatheria</taxon>
        <taxon>Chiroptera</taxon>
        <taxon>Yinpterochiroptera</taxon>
        <taxon>Pteropodoidea</taxon>
        <taxon>Pteropodidae</taxon>
        <taxon>Rousettinae</taxon>
        <taxon>Rousettus</taxon>
    </lineage>
</organism>
<dbReference type="Pfam" id="PF00017">
    <property type="entry name" value="SH2"/>
    <property type="match status" value="1"/>
</dbReference>
<dbReference type="InterPro" id="IPR033929">
    <property type="entry name" value="Tensin_PTB"/>
</dbReference>
<dbReference type="PANTHER" id="PTHR45734:SF5">
    <property type="entry name" value="TENSIN-3"/>
    <property type="match status" value="1"/>
</dbReference>
<dbReference type="FunFam" id="3.30.505.10:FF:000002">
    <property type="entry name" value="Tensin 1"/>
    <property type="match status" value="1"/>
</dbReference>
<dbReference type="Proteomes" id="UP000593571">
    <property type="component" value="Unassembled WGS sequence"/>
</dbReference>
<keyword evidence="4" id="KW-0378">Hydrolase</keyword>
<dbReference type="Gene3D" id="2.30.29.30">
    <property type="entry name" value="Pleckstrin-homology domain (PH domain)/Phosphotyrosine-binding domain (PTB)"/>
    <property type="match status" value="1"/>
</dbReference>
<feature type="region of interest" description="Disordered" evidence="9">
    <location>
        <begin position="142"/>
        <end position="275"/>
    </location>
</feature>
<proteinExistence type="inferred from homology"/>
<reference evidence="11 12" key="1">
    <citation type="journal article" date="2020" name="Nature">
        <title>Six reference-quality genomes reveal evolution of bat adaptations.</title>
        <authorList>
            <person name="Jebb D."/>
            <person name="Huang Z."/>
            <person name="Pippel M."/>
            <person name="Hughes G.M."/>
            <person name="Lavrichenko K."/>
            <person name="Devanna P."/>
            <person name="Winkler S."/>
            <person name="Jermiin L.S."/>
            <person name="Skirmuntt E.C."/>
            <person name="Katzourakis A."/>
            <person name="Burkitt-Gray L."/>
            <person name="Ray D.A."/>
            <person name="Sullivan K.A.M."/>
            <person name="Roscito J.G."/>
            <person name="Kirilenko B.M."/>
            <person name="Davalos L.M."/>
            <person name="Corthals A.P."/>
            <person name="Power M.L."/>
            <person name="Jones G."/>
            <person name="Ransome R.D."/>
            <person name="Dechmann D.K.N."/>
            <person name="Locatelli A.G."/>
            <person name="Puechmaille S.J."/>
            <person name="Fedrigo O."/>
            <person name="Jarvis E.D."/>
            <person name="Hiller M."/>
            <person name="Vernes S.C."/>
            <person name="Myers E.W."/>
            <person name="Teeling E.C."/>
        </authorList>
    </citation>
    <scope>NUCLEOTIDE SEQUENCE [LARGE SCALE GENOMIC DNA]</scope>
    <source>
        <strain evidence="11">MRouAeg1</strain>
        <tissue evidence="11">Muscle</tissue>
    </source>
</reference>
<dbReference type="CDD" id="cd01213">
    <property type="entry name" value="PTB_tensin"/>
    <property type="match status" value="1"/>
</dbReference>
<dbReference type="InterPro" id="IPR011993">
    <property type="entry name" value="PH-like_dom_sf"/>
</dbReference>
<feature type="compositionally biased region" description="Polar residues" evidence="9">
    <location>
        <begin position="87"/>
        <end position="99"/>
    </location>
</feature>
<name>A0A7J8D9I2_ROUAE</name>
<evidence type="ECO:0000256" key="1">
    <source>
        <dbReference type="ARBA" id="ARBA00004246"/>
    </source>
</evidence>
<evidence type="ECO:0000313" key="12">
    <source>
        <dbReference type="Proteomes" id="UP000593571"/>
    </source>
</evidence>
<keyword evidence="7 8" id="KW-0727">SH2 domain</keyword>
<accession>A0A7J8D9I2</accession>
<dbReference type="InterPro" id="IPR013625">
    <property type="entry name" value="PTB"/>
</dbReference>
<evidence type="ECO:0000256" key="8">
    <source>
        <dbReference type="PROSITE-ProRule" id="PRU00191"/>
    </source>
</evidence>
<dbReference type="InterPro" id="IPR035012">
    <property type="entry name" value="Tensin-like_SH2"/>
</dbReference>
<feature type="compositionally biased region" description="Polar residues" evidence="9">
    <location>
        <begin position="33"/>
        <end position="60"/>
    </location>
</feature>
<comment type="similarity">
    <text evidence="2">Belongs to the PTEN phosphatase protein family.</text>
</comment>
<dbReference type="CDD" id="cd09927">
    <property type="entry name" value="SH2_Tensin_like"/>
    <property type="match status" value="1"/>
</dbReference>
<dbReference type="InterPro" id="IPR000980">
    <property type="entry name" value="SH2"/>
</dbReference>
<dbReference type="AlphaFoldDB" id="A0A7J8D9I2"/>
<evidence type="ECO:0000259" key="10">
    <source>
        <dbReference type="PROSITE" id="PS50001"/>
    </source>
</evidence>
<sequence>MSAPGCPEPRGCPEVLGHPVGMSESPVGPTPTAPSLQRACSTPCTNSSSGPGSRTDSAPSTEHLWVETSPQPTRALLGGSRPPGSRLGTSEFTGPSTDGPSRPHLPPAELHSALHRHELSLVGPPEALGPLSSQAFLGFGTAPMGSGLPPGEDLGTLPGNSHGAPQPPSTPRTASGAADNGFLPHGFLATAPGHSSHHGPTLQGSPLPGQPPLPEKKRASEGDRSLGSISPSSSGFSSPHSGSTVSIPFPHILPDLARPPEAAAPSPDDLGDKPVSVSFVQDTSRFWYKADISREQAIAMLKDKEPGSFIVRDSHSFRGAYGLAMKVATPPPSVLQLNRKAGDLASELVRHFLVECTPRGVRLKGCPNEPYFGSLTALVCQHSITPLALPCKLLIPDRDPLEEVAENSPQTAANSAAELLKQGAACNVWYLNSVEMESLTGHQAVQKALSVTLAQQPPPLSTVVHFKVSAQGITLTDNQRRLFFRKHYPAGSVLFCALDPQDRKWVADGVCCRWAAGCLHAESPSRILAQTPAGSSLSGGAVVRPNGGGGGEAHGDIFRVTRRCQPGTLSHRPFLGPLSSLPPALPCPSVRPPPRSPAPGMCDPAGRPEHPRRQSLCSVETTKLKHKKAFFTPGGRRRTWNGLGRGRWWSLG</sequence>
<dbReference type="InterPro" id="IPR036860">
    <property type="entry name" value="SH2_dom_sf"/>
</dbReference>
<evidence type="ECO:0000256" key="3">
    <source>
        <dbReference type="ARBA" id="ARBA00022553"/>
    </source>
</evidence>
<feature type="domain" description="SH2" evidence="10">
    <location>
        <begin position="287"/>
        <end position="397"/>
    </location>
</feature>
<evidence type="ECO:0000256" key="2">
    <source>
        <dbReference type="ARBA" id="ARBA00007881"/>
    </source>
</evidence>
<feature type="region of interest" description="Disordered" evidence="9">
    <location>
        <begin position="1"/>
        <end position="112"/>
    </location>
</feature>
<keyword evidence="12" id="KW-1185">Reference proteome</keyword>
<feature type="compositionally biased region" description="Pro residues" evidence="9">
    <location>
        <begin position="585"/>
        <end position="597"/>
    </location>
</feature>
<keyword evidence="3" id="KW-0597">Phosphoprotein</keyword>